<dbReference type="PROSITE" id="PS50912">
    <property type="entry name" value="EAR"/>
    <property type="match status" value="5"/>
</dbReference>
<dbReference type="EMBL" id="LOHS01000102">
    <property type="protein sequence ID" value="OAH11728.1"/>
    <property type="molecule type" value="Genomic_DNA"/>
</dbReference>
<protein>
    <submittedName>
        <fullName evidence="3">EPTP domain protein</fullName>
    </submittedName>
</protein>
<comment type="caution">
    <text evidence="3">The sequence shown here is derived from an EMBL/GenBank/DDBJ whole genome shotgun (WGS) entry which is preliminary data.</text>
</comment>
<keyword evidence="4" id="KW-1185">Reference proteome</keyword>
<evidence type="ECO:0000256" key="1">
    <source>
        <dbReference type="ARBA" id="ARBA00022729"/>
    </source>
</evidence>
<dbReference type="AlphaFoldDB" id="A0A177HNE0"/>
<dbReference type="InterPro" id="IPR009039">
    <property type="entry name" value="EAR"/>
</dbReference>
<keyword evidence="2" id="KW-0677">Repeat</keyword>
<organism evidence="3 4">
    <name type="scientific">Streptomyces jeddahensis</name>
    <dbReference type="NCBI Taxonomy" id="1716141"/>
    <lineage>
        <taxon>Bacteria</taxon>
        <taxon>Bacillati</taxon>
        <taxon>Actinomycetota</taxon>
        <taxon>Actinomycetes</taxon>
        <taxon>Kitasatosporales</taxon>
        <taxon>Streptomycetaceae</taxon>
        <taxon>Streptomyces</taxon>
    </lineage>
</organism>
<name>A0A177HNE0_9ACTN</name>
<dbReference type="SUPFAM" id="SSF69322">
    <property type="entry name" value="Tricorn protease domain 2"/>
    <property type="match status" value="1"/>
</dbReference>
<evidence type="ECO:0000313" key="4">
    <source>
        <dbReference type="Proteomes" id="UP000077381"/>
    </source>
</evidence>
<dbReference type="Pfam" id="PF03736">
    <property type="entry name" value="EPTP"/>
    <property type="match status" value="3"/>
</dbReference>
<dbReference type="STRING" id="1716141.STSP_48970"/>
<evidence type="ECO:0000313" key="3">
    <source>
        <dbReference type="EMBL" id="OAH11728.1"/>
    </source>
</evidence>
<dbReference type="PANTHER" id="PTHR15261">
    <property type="entry name" value="THROMBOSPONDIN-TYPE LAMININ G DOMAIN AND EAR REPEAT-CONTAINING"/>
    <property type="match status" value="1"/>
</dbReference>
<proteinExistence type="predicted"/>
<sequence length="364" mass="40677">MPSTHLTEFQSIPTSGARGVEPFDLDGLHLLAIPQLAYDVPDTPVDMNGGDSDTDLLLLKRGKQGYEPFQRVSLPGGEDAEFFRIGDRAFLAVASIRTGKGPYQFAATSRVLEWDGSSFVEFQSFDSFAAKQWKHFTIENRHFLALAQGVVIPGQEDDNLPSRIFVWDGERFVHFQDIDSKWAYNWHAFTVDGQHFLAHAEHVGPSVLYRFDGERFQPHQELADRHGRAFVHFTAGGDFFLLVARLQSESQLLRWDGSRFVVHQTLPGLGAREFAVVPAADGTVYVVRVNFVLGTPADPTTDLDSEIYQWRDGQLVQTETFPTTGATDVAVIDDDEEGLLIAVSHSLTADVRFAARTILYRFAL</sequence>
<reference evidence="3 4" key="1">
    <citation type="submission" date="2015-12" db="EMBL/GenBank/DDBJ databases">
        <title>Genome sequence of Streptomyces sp. G25.</title>
        <authorList>
            <person name="Poehlein A."/>
            <person name="Roettig A."/>
            <person name="Hiessl S."/>
            <person name="Hauschild P."/>
            <person name="Schauer J."/>
            <person name="Madkour M.H."/>
            <person name="Al-Ansari A.M."/>
            <person name="Almakishah N.H."/>
            <person name="Steinbuechel A."/>
            <person name="Daniel R."/>
        </authorList>
    </citation>
    <scope>NUCLEOTIDE SEQUENCE [LARGE SCALE GENOMIC DNA]</scope>
    <source>
        <strain evidence="4">G25(2015)</strain>
    </source>
</reference>
<dbReference type="RefSeq" id="WP_067281895.1">
    <property type="nucleotide sequence ID" value="NZ_LOHS01000102.1"/>
</dbReference>
<evidence type="ECO:0000256" key="2">
    <source>
        <dbReference type="ARBA" id="ARBA00022737"/>
    </source>
</evidence>
<accession>A0A177HNE0</accession>
<gene>
    <name evidence="3" type="ORF">STSP_48970</name>
</gene>
<dbReference type="OrthoDB" id="8437637at2"/>
<dbReference type="Proteomes" id="UP000077381">
    <property type="component" value="Unassembled WGS sequence"/>
</dbReference>
<keyword evidence="1" id="KW-0732">Signal</keyword>
<dbReference type="PATRIC" id="fig|1716141.3.peg.5140"/>
<dbReference type="GO" id="GO:0007165">
    <property type="term" value="P:signal transduction"/>
    <property type="evidence" value="ECO:0007669"/>
    <property type="project" value="TreeGrafter"/>
</dbReference>
<dbReference type="InterPro" id="IPR005492">
    <property type="entry name" value="EPTP"/>
</dbReference>
<dbReference type="PANTHER" id="PTHR15261:SF4">
    <property type="entry name" value="THROMBOSPONDIN-TYPE LAMININ G DOMAIN AND EAR REPEAT-CONTAINING PROTEIN"/>
    <property type="match status" value="1"/>
</dbReference>